<dbReference type="InterPro" id="IPR009606">
    <property type="entry name" value="DEAL/Modifying_wall_lignin1/2"/>
</dbReference>
<gene>
    <name evidence="8" type="ORF">NCGR_LOCUS55320</name>
</gene>
<keyword evidence="2 7" id="KW-0812">Transmembrane</keyword>
<evidence type="ECO:0000256" key="3">
    <source>
        <dbReference type="ARBA" id="ARBA00022729"/>
    </source>
</evidence>
<comment type="caution">
    <text evidence="8">The sequence shown here is derived from an EMBL/GenBank/DDBJ whole genome shotgun (WGS) entry which is preliminary data.</text>
</comment>
<dbReference type="OrthoDB" id="693611at2759"/>
<evidence type="ECO:0000313" key="9">
    <source>
        <dbReference type="Proteomes" id="UP000604825"/>
    </source>
</evidence>
<keyword evidence="9" id="KW-1185">Reference proteome</keyword>
<dbReference type="PANTHER" id="PTHR31769">
    <property type="entry name" value="OS07G0462200 PROTEIN-RELATED"/>
    <property type="match status" value="1"/>
</dbReference>
<proteinExistence type="inferred from homology"/>
<evidence type="ECO:0000256" key="2">
    <source>
        <dbReference type="ARBA" id="ARBA00022692"/>
    </source>
</evidence>
<name>A0A811RQB2_9POAL</name>
<organism evidence="8 9">
    <name type="scientific">Miscanthus lutarioriparius</name>
    <dbReference type="NCBI Taxonomy" id="422564"/>
    <lineage>
        <taxon>Eukaryota</taxon>
        <taxon>Viridiplantae</taxon>
        <taxon>Streptophyta</taxon>
        <taxon>Embryophyta</taxon>
        <taxon>Tracheophyta</taxon>
        <taxon>Spermatophyta</taxon>
        <taxon>Magnoliopsida</taxon>
        <taxon>Liliopsida</taxon>
        <taxon>Poales</taxon>
        <taxon>Poaceae</taxon>
        <taxon>PACMAD clade</taxon>
        <taxon>Panicoideae</taxon>
        <taxon>Andropogonodae</taxon>
        <taxon>Andropogoneae</taxon>
        <taxon>Saccharinae</taxon>
        <taxon>Miscanthus</taxon>
    </lineage>
</organism>
<reference evidence="8" key="1">
    <citation type="submission" date="2020-10" db="EMBL/GenBank/DDBJ databases">
        <authorList>
            <person name="Han B."/>
            <person name="Lu T."/>
            <person name="Zhao Q."/>
            <person name="Huang X."/>
            <person name="Zhao Y."/>
        </authorList>
    </citation>
    <scope>NUCLEOTIDE SEQUENCE</scope>
</reference>
<keyword evidence="3" id="KW-0732">Signal</keyword>
<feature type="transmembrane region" description="Helical" evidence="7">
    <location>
        <begin position="135"/>
        <end position="158"/>
    </location>
</feature>
<keyword evidence="4 7" id="KW-1133">Transmembrane helix</keyword>
<accession>A0A811RQB2</accession>
<dbReference type="Proteomes" id="UP000604825">
    <property type="component" value="Unassembled WGS sequence"/>
</dbReference>
<dbReference type="Pfam" id="PF06749">
    <property type="entry name" value="DUF1218"/>
    <property type="match status" value="1"/>
</dbReference>
<comment type="subcellular location">
    <subcellularLocation>
        <location evidence="1">Endomembrane system</location>
        <topology evidence="1">Multi-pass membrane protein</topology>
    </subcellularLocation>
</comment>
<evidence type="ECO:0000256" key="1">
    <source>
        <dbReference type="ARBA" id="ARBA00004127"/>
    </source>
</evidence>
<evidence type="ECO:0000256" key="4">
    <source>
        <dbReference type="ARBA" id="ARBA00022989"/>
    </source>
</evidence>
<keyword evidence="5 7" id="KW-0472">Membrane</keyword>
<feature type="transmembrane region" description="Helical" evidence="7">
    <location>
        <begin position="92"/>
        <end position="115"/>
    </location>
</feature>
<dbReference type="AlphaFoldDB" id="A0A811RQB2"/>
<sequence>MDIGVIVLSLVVGLFGLASAVLGFIAERTKLTGHDVNIDVYTGECDYPANPAYLLALIAIPLLAVAMIIASLASGCCGCCRPRHRASESKRVTGIVCAVLSWIAALIAGVIYANGVAWNLPVMRYDSWCRLLRDGYLRMAALLSLAATALAITSYSMLRSQAARSTAPAAAGASEPKPDGSYPPAAEAIAIPTETQWSAPQRHGQWQEPLPDVPRHHVGGYNYNRTPYQEMASHPRRQAQPAVEVMMA</sequence>
<protein>
    <submittedName>
        <fullName evidence="8">Uncharacterized protein</fullName>
    </submittedName>
</protein>
<evidence type="ECO:0000313" key="8">
    <source>
        <dbReference type="EMBL" id="CAD6272039.1"/>
    </source>
</evidence>
<evidence type="ECO:0000256" key="5">
    <source>
        <dbReference type="ARBA" id="ARBA00023136"/>
    </source>
</evidence>
<dbReference type="GO" id="GO:0012505">
    <property type="term" value="C:endomembrane system"/>
    <property type="evidence" value="ECO:0007669"/>
    <property type="project" value="UniProtKB-SubCell"/>
</dbReference>
<dbReference type="EMBL" id="CAJGYO010000016">
    <property type="protein sequence ID" value="CAD6272039.1"/>
    <property type="molecule type" value="Genomic_DNA"/>
</dbReference>
<evidence type="ECO:0000256" key="7">
    <source>
        <dbReference type="SAM" id="Phobius"/>
    </source>
</evidence>
<comment type="similarity">
    <text evidence="6">Belongs to the DESIGUAL family.</text>
</comment>
<dbReference type="InterPro" id="IPR052222">
    <property type="entry name" value="DESIGUAL"/>
</dbReference>
<evidence type="ECO:0000256" key="6">
    <source>
        <dbReference type="ARBA" id="ARBA00029467"/>
    </source>
</evidence>
<feature type="transmembrane region" description="Helical" evidence="7">
    <location>
        <begin position="52"/>
        <end position="80"/>
    </location>
</feature>